<reference evidence="1 2" key="1">
    <citation type="submission" date="2023-05" db="EMBL/GenBank/DDBJ databases">
        <title>Lysobacter sp. strain LF1 Genome sequencing and assembly.</title>
        <authorList>
            <person name="Jung Y."/>
        </authorList>
    </citation>
    <scope>NUCLEOTIDE SEQUENCE [LARGE SCALE GENOMIC DNA]</scope>
    <source>
        <strain evidence="1 2">LF1</strain>
    </source>
</reference>
<name>A0ABT6XGA8_9GAMM</name>
<keyword evidence="1" id="KW-0378">Hydrolase</keyword>
<protein>
    <submittedName>
        <fullName evidence="1">Cyclase family protein</fullName>
        <ecNumber evidence="1">3.5.-.-</ecNumber>
    </submittedName>
</protein>
<dbReference type="Pfam" id="PF04199">
    <property type="entry name" value="Cyclase"/>
    <property type="match status" value="1"/>
</dbReference>
<dbReference type="InterPro" id="IPR007325">
    <property type="entry name" value="KFase/CYL"/>
</dbReference>
<dbReference type="EC" id="3.5.-.-" evidence="1"/>
<dbReference type="Proteomes" id="UP001321580">
    <property type="component" value="Unassembled WGS sequence"/>
</dbReference>
<comment type="caution">
    <text evidence="1">The sequence shown here is derived from an EMBL/GenBank/DDBJ whole genome shotgun (WGS) entry which is preliminary data.</text>
</comment>
<dbReference type="PANTHER" id="PTHR31118">
    <property type="entry name" value="CYCLASE-LIKE PROTEIN 2"/>
    <property type="match status" value="1"/>
</dbReference>
<accession>A0ABT6XGA8</accession>
<dbReference type="EMBL" id="JASGBI010000001">
    <property type="protein sequence ID" value="MDI9239184.1"/>
    <property type="molecule type" value="Genomic_DNA"/>
</dbReference>
<sequence length="300" mass="33547">MTDKRVVFDFQIDFTNGGGIQGQDFRLDIDGDDIDDAALVDYIVRDLRLLMVGPARILNKKIIVEAHKRRQDGAGTRRAYVELSHVIEDGLVTYPGLPAARICDYLSRERSREVYAPGTEFQIAKIEMVANTGTYLDCPSHRYAHGNDLSQIAPEAFCDLDAIVIRADHRQVRAIDASWFRDREIRGRAVLVHTGWDAHWREASYAVDHPFLTEDAAHYLRECGVKLVGIDSMNIDDTSHDGPNGKERPVHSVLLGADILIVEHLCNLGALPDEGFEFSAMPPKVRGAGTFPVRAMARLR</sequence>
<gene>
    <name evidence="1" type="ORF">QLQ15_09700</name>
</gene>
<dbReference type="RefSeq" id="WP_283212587.1">
    <property type="nucleotide sequence ID" value="NZ_JASGBI010000001.1"/>
</dbReference>
<evidence type="ECO:0000313" key="2">
    <source>
        <dbReference type="Proteomes" id="UP001321580"/>
    </source>
</evidence>
<dbReference type="InterPro" id="IPR037175">
    <property type="entry name" value="KFase_sf"/>
</dbReference>
<evidence type="ECO:0000313" key="1">
    <source>
        <dbReference type="EMBL" id="MDI9239184.1"/>
    </source>
</evidence>
<dbReference type="SUPFAM" id="SSF102198">
    <property type="entry name" value="Putative cyclase"/>
    <property type="match status" value="1"/>
</dbReference>
<dbReference type="PANTHER" id="PTHR31118:SF32">
    <property type="entry name" value="KYNURENINE FORMAMIDASE"/>
    <property type="match status" value="1"/>
</dbReference>
<dbReference type="GO" id="GO:0016787">
    <property type="term" value="F:hydrolase activity"/>
    <property type="evidence" value="ECO:0007669"/>
    <property type="project" value="UniProtKB-KW"/>
</dbReference>
<keyword evidence="2" id="KW-1185">Reference proteome</keyword>
<proteinExistence type="predicted"/>
<dbReference type="Gene3D" id="3.50.30.50">
    <property type="entry name" value="Putative cyclase"/>
    <property type="match status" value="1"/>
</dbReference>
<organism evidence="1 2">
    <name type="scientific">Lysobacter stagni</name>
    <dbReference type="NCBI Taxonomy" id="3045172"/>
    <lineage>
        <taxon>Bacteria</taxon>
        <taxon>Pseudomonadati</taxon>
        <taxon>Pseudomonadota</taxon>
        <taxon>Gammaproteobacteria</taxon>
        <taxon>Lysobacterales</taxon>
        <taxon>Lysobacteraceae</taxon>
        <taxon>Lysobacter</taxon>
    </lineage>
</organism>